<dbReference type="Proteomes" id="UP001345219">
    <property type="component" value="Chromosome 4"/>
</dbReference>
<dbReference type="AlphaFoldDB" id="A0AAN7JQS8"/>
<evidence type="ECO:0000313" key="2">
    <source>
        <dbReference type="EMBL" id="KAK4751631.1"/>
    </source>
</evidence>
<sequence>MSFQSNPLSLSLPDSAFESWLRDSGYLEVLDHRSSSSASSASSAPTACDGLGAVVCGAGFFSSVFSHLGVVISLLTLNPFAKLTTGDFSGDTPYQIPFALVGLLSSLALWDFFKFSDDKWGLDQRPILRLCLIRTAQCATAVILICCNVQMALFCSFVISYAALLLHAAFRKLTPANQVHKKRK</sequence>
<evidence type="ECO:0008006" key="4">
    <source>
        <dbReference type="Google" id="ProtNLM"/>
    </source>
</evidence>
<feature type="transmembrane region" description="Helical" evidence="1">
    <location>
        <begin position="96"/>
        <end position="115"/>
    </location>
</feature>
<reference evidence="2 3" key="1">
    <citation type="journal article" date="2023" name="Hortic Res">
        <title>Pangenome of water caltrop reveals structural variations and asymmetric subgenome divergence after allopolyploidization.</title>
        <authorList>
            <person name="Zhang X."/>
            <person name="Chen Y."/>
            <person name="Wang L."/>
            <person name="Yuan Y."/>
            <person name="Fang M."/>
            <person name="Shi L."/>
            <person name="Lu R."/>
            <person name="Comes H.P."/>
            <person name="Ma Y."/>
            <person name="Chen Y."/>
            <person name="Huang G."/>
            <person name="Zhou Y."/>
            <person name="Zheng Z."/>
            <person name="Qiu Y."/>
        </authorList>
    </citation>
    <scope>NUCLEOTIDE SEQUENCE [LARGE SCALE GENOMIC DNA]</scope>
    <source>
        <tissue evidence="2">Roots</tissue>
    </source>
</reference>
<feature type="transmembrane region" description="Helical" evidence="1">
    <location>
        <begin position="151"/>
        <end position="170"/>
    </location>
</feature>
<keyword evidence="1" id="KW-0812">Transmembrane</keyword>
<proteinExistence type="predicted"/>
<comment type="caution">
    <text evidence="2">The sequence shown here is derived from an EMBL/GenBank/DDBJ whole genome shotgun (WGS) entry which is preliminary data.</text>
</comment>
<name>A0AAN7JQS8_9MYRT</name>
<accession>A0AAN7JQS8</accession>
<feature type="transmembrane region" description="Helical" evidence="1">
    <location>
        <begin position="51"/>
        <end position="76"/>
    </location>
</feature>
<evidence type="ECO:0000256" key="1">
    <source>
        <dbReference type="SAM" id="Phobius"/>
    </source>
</evidence>
<protein>
    <recommendedName>
        <fullName evidence="4">PRA1 family protein</fullName>
    </recommendedName>
</protein>
<keyword evidence="1" id="KW-0472">Membrane</keyword>
<organism evidence="2 3">
    <name type="scientific">Trapa incisa</name>
    <dbReference type="NCBI Taxonomy" id="236973"/>
    <lineage>
        <taxon>Eukaryota</taxon>
        <taxon>Viridiplantae</taxon>
        <taxon>Streptophyta</taxon>
        <taxon>Embryophyta</taxon>
        <taxon>Tracheophyta</taxon>
        <taxon>Spermatophyta</taxon>
        <taxon>Magnoliopsida</taxon>
        <taxon>eudicotyledons</taxon>
        <taxon>Gunneridae</taxon>
        <taxon>Pentapetalae</taxon>
        <taxon>rosids</taxon>
        <taxon>malvids</taxon>
        <taxon>Myrtales</taxon>
        <taxon>Lythraceae</taxon>
        <taxon>Trapa</taxon>
    </lineage>
</organism>
<dbReference type="EMBL" id="JAXIOK010000017">
    <property type="protein sequence ID" value="KAK4751631.1"/>
    <property type="molecule type" value="Genomic_DNA"/>
</dbReference>
<keyword evidence="3" id="KW-1185">Reference proteome</keyword>
<gene>
    <name evidence="2" type="ORF">SAY87_005113</name>
</gene>
<keyword evidence="1" id="KW-1133">Transmembrane helix</keyword>
<evidence type="ECO:0000313" key="3">
    <source>
        <dbReference type="Proteomes" id="UP001345219"/>
    </source>
</evidence>